<dbReference type="InterPro" id="IPR050109">
    <property type="entry name" value="HTH-type_TetR-like_transc_reg"/>
</dbReference>
<dbReference type="SUPFAM" id="SSF46689">
    <property type="entry name" value="Homeodomain-like"/>
    <property type="match status" value="1"/>
</dbReference>
<evidence type="ECO:0000313" key="5">
    <source>
        <dbReference type="Proteomes" id="UP000548476"/>
    </source>
</evidence>
<dbReference type="Pfam" id="PF17920">
    <property type="entry name" value="TetR_C_16"/>
    <property type="match status" value="1"/>
</dbReference>
<keyword evidence="1 2" id="KW-0238">DNA-binding</keyword>
<organism evidence="4 5">
    <name type="scientific">Phytomonospora endophytica</name>
    <dbReference type="NCBI Taxonomy" id="714109"/>
    <lineage>
        <taxon>Bacteria</taxon>
        <taxon>Bacillati</taxon>
        <taxon>Actinomycetota</taxon>
        <taxon>Actinomycetes</taxon>
        <taxon>Micromonosporales</taxon>
        <taxon>Micromonosporaceae</taxon>
        <taxon>Phytomonospora</taxon>
    </lineage>
</organism>
<dbReference type="InterPro" id="IPR036271">
    <property type="entry name" value="Tet_transcr_reg_TetR-rel_C_sf"/>
</dbReference>
<gene>
    <name evidence="4" type="ORF">HNR73_003772</name>
</gene>
<dbReference type="InterPro" id="IPR001647">
    <property type="entry name" value="HTH_TetR"/>
</dbReference>
<evidence type="ECO:0000256" key="1">
    <source>
        <dbReference type="ARBA" id="ARBA00023125"/>
    </source>
</evidence>
<reference evidence="4 5" key="1">
    <citation type="submission" date="2020-08" db="EMBL/GenBank/DDBJ databases">
        <title>Genomic Encyclopedia of Type Strains, Phase IV (KMG-IV): sequencing the most valuable type-strain genomes for metagenomic binning, comparative biology and taxonomic classification.</title>
        <authorList>
            <person name="Goeker M."/>
        </authorList>
    </citation>
    <scope>NUCLEOTIDE SEQUENCE [LARGE SCALE GENOMIC DNA]</scope>
    <source>
        <strain evidence="4 5">YIM 65646</strain>
    </source>
</reference>
<dbReference type="RefSeq" id="WP_184788732.1">
    <property type="nucleotide sequence ID" value="NZ_BONT01000105.1"/>
</dbReference>
<name>A0A841FQ36_9ACTN</name>
<dbReference type="SUPFAM" id="SSF48498">
    <property type="entry name" value="Tetracyclin repressor-like, C-terminal domain"/>
    <property type="match status" value="1"/>
</dbReference>
<feature type="domain" description="HTH tetR-type" evidence="3">
    <location>
        <begin position="15"/>
        <end position="75"/>
    </location>
</feature>
<dbReference type="GO" id="GO:0000976">
    <property type="term" value="F:transcription cis-regulatory region binding"/>
    <property type="evidence" value="ECO:0007669"/>
    <property type="project" value="TreeGrafter"/>
</dbReference>
<dbReference type="PRINTS" id="PR00455">
    <property type="entry name" value="HTHTETR"/>
</dbReference>
<evidence type="ECO:0000259" key="3">
    <source>
        <dbReference type="PROSITE" id="PS50977"/>
    </source>
</evidence>
<feature type="DNA-binding region" description="H-T-H motif" evidence="2">
    <location>
        <begin position="38"/>
        <end position="57"/>
    </location>
</feature>
<keyword evidence="5" id="KW-1185">Reference proteome</keyword>
<dbReference type="GO" id="GO:0003700">
    <property type="term" value="F:DNA-binding transcription factor activity"/>
    <property type="evidence" value="ECO:0007669"/>
    <property type="project" value="TreeGrafter"/>
</dbReference>
<dbReference type="PROSITE" id="PS50977">
    <property type="entry name" value="HTH_TETR_2"/>
    <property type="match status" value="1"/>
</dbReference>
<dbReference type="AlphaFoldDB" id="A0A841FQ36"/>
<comment type="caution">
    <text evidence="4">The sequence shown here is derived from an EMBL/GenBank/DDBJ whole genome shotgun (WGS) entry which is preliminary data.</text>
</comment>
<dbReference type="Proteomes" id="UP000548476">
    <property type="component" value="Unassembled WGS sequence"/>
</dbReference>
<dbReference type="InterPro" id="IPR009057">
    <property type="entry name" value="Homeodomain-like_sf"/>
</dbReference>
<protein>
    <submittedName>
        <fullName evidence="4">AcrR family transcriptional regulator</fullName>
    </submittedName>
</protein>
<dbReference type="Pfam" id="PF00440">
    <property type="entry name" value="TetR_N"/>
    <property type="match status" value="1"/>
</dbReference>
<dbReference type="PANTHER" id="PTHR30055:SF235">
    <property type="entry name" value="TRANSCRIPTIONAL REGULATORY PROTEIN"/>
    <property type="match status" value="1"/>
</dbReference>
<accession>A0A841FQ36</accession>
<evidence type="ECO:0000313" key="4">
    <source>
        <dbReference type="EMBL" id="MBB6035908.1"/>
    </source>
</evidence>
<dbReference type="EMBL" id="JACHGT010000007">
    <property type="protein sequence ID" value="MBB6035908.1"/>
    <property type="molecule type" value="Genomic_DNA"/>
</dbReference>
<dbReference type="InterPro" id="IPR041678">
    <property type="entry name" value="TetR_C_16"/>
</dbReference>
<sequence>MTATEETPVRRRRSDATKAAILDAARERFIAEGYEGATIRGIAADAHIDPAMVMRYFGSKEKLFALAASYDLHLPDFTTLPRERLGESIMRHLLNLWESDRTLVALLRTAVSNEEAAAERVREIWSGQVLTGLGKLFGDDRELAARRAGLVVTQLLGVVLCRYVLRLPPVVDLEPEEIVAWVGPTVQRYLTAGEP</sequence>
<dbReference type="Gene3D" id="1.10.10.60">
    <property type="entry name" value="Homeodomain-like"/>
    <property type="match status" value="1"/>
</dbReference>
<proteinExistence type="predicted"/>
<dbReference type="Gene3D" id="1.10.357.10">
    <property type="entry name" value="Tetracycline Repressor, domain 2"/>
    <property type="match status" value="1"/>
</dbReference>
<evidence type="ECO:0000256" key="2">
    <source>
        <dbReference type="PROSITE-ProRule" id="PRU00335"/>
    </source>
</evidence>
<dbReference type="PANTHER" id="PTHR30055">
    <property type="entry name" value="HTH-TYPE TRANSCRIPTIONAL REGULATOR RUTR"/>
    <property type="match status" value="1"/>
</dbReference>